<evidence type="ECO:0000256" key="4">
    <source>
        <dbReference type="ARBA" id="ARBA00004406"/>
    </source>
</evidence>
<dbReference type="InterPro" id="IPR050476">
    <property type="entry name" value="Insect_CytP450_Detox"/>
</dbReference>
<keyword evidence="8" id="KW-0256">Endoplasmic reticulum</keyword>
<comment type="cofactor">
    <cofactor evidence="1 14">
        <name>heme</name>
        <dbReference type="ChEBI" id="CHEBI:30413"/>
    </cofactor>
</comment>
<organism evidence="16 17">
    <name type="scientific">Diploptera punctata</name>
    <name type="common">Pacific beetle cockroach</name>
    <dbReference type="NCBI Taxonomy" id="6984"/>
    <lineage>
        <taxon>Eukaryota</taxon>
        <taxon>Metazoa</taxon>
        <taxon>Ecdysozoa</taxon>
        <taxon>Arthropoda</taxon>
        <taxon>Hexapoda</taxon>
        <taxon>Insecta</taxon>
        <taxon>Pterygota</taxon>
        <taxon>Neoptera</taxon>
        <taxon>Polyneoptera</taxon>
        <taxon>Dictyoptera</taxon>
        <taxon>Blattodea</taxon>
        <taxon>Blaberoidea</taxon>
        <taxon>Blaberidae</taxon>
        <taxon>Diplopterinae</taxon>
        <taxon>Diploptera</taxon>
    </lineage>
</organism>
<evidence type="ECO:0000256" key="9">
    <source>
        <dbReference type="ARBA" id="ARBA00022848"/>
    </source>
</evidence>
<dbReference type="InterPro" id="IPR001128">
    <property type="entry name" value="Cyt_P450"/>
</dbReference>
<keyword evidence="6 14" id="KW-0349">Heme</keyword>
<comment type="subcellular location">
    <subcellularLocation>
        <location evidence="4">Endoplasmic reticulum membrane</location>
        <topology evidence="4">Peripheral membrane protein</topology>
    </subcellularLocation>
    <subcellularLocation>
        <location evidence="3">Microsome membrane</location>
        <topology evidence="3">Peripheral membrane protein</topology>
    </subcellularLocation>
</comment>
<dbReference type="InterPro" id="IPR017972">
    <property type="entry name" value="Cyt_P450_CS"/>
</dbReference>
<keyword evidence="12 15" id="KW-0503">Monooxygenase</keyword>
<reference evidence="16" key="2">
    <citation type="submission" date="2023-05" db="EMBL/GenBank/DDBJ databases">
        <authorList>
            <person name="Fouks B."/>
        </authorList>
    </citation>
    <scope>NUCLEOTIDE SEQUENCE</scope>
    <source>
        <strain evidence="16">Stay&amp;Tobe</strain>
        <tissue evidence="16">Testes</tissue>
    </source>
</reference>
<evidence type="ECO:0000256" key="2">
    <source>
        <dbReference type="ARBA" id="ARBA00003690"/>
    </source>
</evidence>
<keyword evidence="13" id="KW-0472">Membrane</keyword>
<dbReference type="PANTHER" id="PTHR24292">
    <property type="entry name" value="CYTOCHROME P450"/>
    <property type="match status" value="1"/>
</dbReference>
<dbReference type="InterPro" id="IPR002403">
    <property type="entry name" value="Cyt_P450_E_grp-IV"/>
</dbReference>
<protein>
    <recommendedName>
        <fullName evidence="18">Cytochrome P450</fullName>
    </recommendedName>
</protein>
<dbReference type="PRINTS" id="PR00385">
    <property type="entry name" value="P450"/>
</dbReference>
<keyword evidence="9" id="KW-0492">Microsome</keyword>
<evidence type="ECO:0000256" key="10">
    <source>
        <dbReference type="ARBA" id="ARBA00023002"/>
    </source>
</evidence>
<keyword evidence="7 14" id="KW-0479">Metal-binding</keyword>
<evidence type="ECO:0000256" key="14">
    <source>
        <dbReference type="PIRSR" id="PIRSR602403-1"/>
    </source>
</evidence>
<comment type="similarity">
    <text evidence="5 15">Belongs to the cytochrome P450 family.</text>
</comment>
<dbReference type="SUPFAM" id="SSF48264">
    <property type="entry name" value="Cytochrome P450"/>
    <property type="match status" value="1"/>
</dbReference>
<accession>A0AAD8EQA3</accession>
<proteinExistence type="inferred from homology"/>
<dbReference type="InterPro" id="IPR036396">
    <property type="entry name" value="Cyt_P450_sf"/>
</dbReference>
<dbReference type="Gene3D" id="1.10.630.10">
    <property type="entry name" value="Cytochrome P450"/>
    <property type="match status" value="1"/>
</dbReference>
<comment type="function">
    <text evidence="2">May be involved in the metabolism of insect hormones and in the breakdown of synthetic insecticides.</text>
</comment>
<keyword evidence="17" id="KW-1185">Reference proteome</keyword>
<dbReference type="GO" id="GO:0020037">
    <property type="term" value="F:heme binding"/>
    <property type="evidence" value="ECO:0007669"/>
    <property type="project" value="InterPro"/>
</dbReference>
<evidence type="ECO:0000256" key="7">
    <source>
        <dbReference type="ARBA" id="ARBA00022723"/>
    </source>
</evidence>
<gene>
    <name evidence="16" type="ORF">L9F63_010618</name>
</gene>
<evidence type="ECO:0000256" key="3">
    <source>
        <dbReference type="ARBA" id="ARBA00004174"/>
    </source>
</evidence>
<evidence type="ECO:0000256" key="15">
    <source>
        <dbReference type="RuleBase" id="RU000461"/>
    </source>
</evidence>
<evidence type="ECO:0000256" key="1">
    <source>
        <dbReference type="ARBA" id="ARBA00001971"/>
    </source>
</evidence>
<name>A0AAD8EQA3_DIPPU</name>
<dbReference type="GO" id="GO:0016705">
    <property type="term" value="F:oxidoreductase activity, acting on paired donors, with incorporation or reduction of molecular oxygen"/>
    <property type="evidence" value="ECO:0007669"/>
    <property type="project" value="InterPro"/>
</dbReference>
<dbReference type="GO" id="GO:0005506">
    <property type="term" value="F:iron ion binding"/>
    <property type="evidence" value="ECO:0007669"/>
    <property type="project" value="InterPro"/>
</dbReference>
<dbReference type="Pfam" id="PF00067">
    <property type="entry name" value="p450"/>
    <property type="match status" value="1"/>
</dbReference>
<feature type="binding site" description="axial binding residue" evidence="14">
    <location>
        <position position="92"/>
    </location>
    <ligand>
        <name>heme</name>
        <dbReference type="ChEBI" id="CHEBI:30413"/>
    </ligand>
    <ligandPart>
        <name>Fe</name>
        <dbReference type="ChEBI" id="CHEBI:18248"/>
    </ligandPart>
</feature>
<evidence type="ECO:0000256" key="11">
    <source>
        <dbReference type="ARBA" id="ARBA00023004"/>
    </source>
</evidence>
<evidence type="ECO:0000256" key="13">
    <source>
        <dbReference type="ARBA" id="ARBA00023136"/>
    </source>
</evidence>
<sequence>MNYLGMVIDETLRKHPPASNITRVVTQPYIIPDTKAEVEKGVRVVIPVYALHHDPKYYPEPDRFDPERFNEEAKSSRPHYTYLPFGEGPRNCIGMRFGLLQAKVGLAVLLSNFEFSVCEETNIPLELNPKSFITSAKGGIWLRINKC</sequence>
<dbReference type="PANTHER" id="PTHR24292:SF54">
    <property type="entry name" value="CYP9F3-RELATED"/>
    <property type="match status" value="1"/>
</dbReference>
<dbReference type="GO" id="GO:0004497">
    <property type="term" value="F:monooxygenase activity"/>
    <property type="evidence" value="ECO:0007669"/>
    <property type="project" value="UniProtKB-KW"/>
</dbReference>
<dbReference type="AlphaFoldDB" id="A0AAD8EQA3"/>
<keyword evidence="10 15" id="KW-0560">Oxidoreductase</keyword>
<evidence type="ECO:0000313" key="17">
    <source>
        <dbReference type="Proteomes" id="UP001233999"/>
    </source>
</evidence>
<reference evidence="16" key="1">
    <citation type="journal article" date="2023" name="IScience">
        <title>Live-bearing cockroach genome reveals convergent evolutionary mechanisms linked to viviparity in insects and beyond.</title>
        <authorList>
            <person name="Fouks B."/>
            <person name="Harrison M.C."/>
            <person name="Mikhailova A.A."/>
            <person name="Marchal E."/>
            <person name="English S."/>
            <person name="Carruthers M."/>
            <person name="Jennings E.C."/>
            <person name="Chiamaka E.L."/>
            <person name="Frigard R.A."/>
            <person name="Pippel M."/>
            <person name="Attardo G.M."/>
            <person name="Benoit J.B."/>
            <person name="Bornberg-Bauer E."/>
            <person name="Tobe S.S."/>
        </authorList>
    </citation>
    <scope>NUCLEOTIDE SEQUENCE</scope>
    <source>
        <strain evidence="16">Stay&amp;Tobe</strain>
    </source>
</reference>
<keyword evidence="11 14" id="KW-0408">Iron</keyword>
<evidence type="ECO:0000256" key="6">
    <source>
        <dbReference type="ARBA" id="ARBA00022617"/>
    </source>
</evidence>
<dbReference type="PRINTS" id="PR00465">
    <property type="entry name" value="EP450IV"/>
</dbReference>
<comment type="caution">
    <text evidence="16">The sequence shown here is derived from an EMBL/GenBank/DDBJ whole genome shotgun (WGS) entry which is preliminary data.</text>
</comment>
<evidence type="ECO:0000256" key="12">
    <source>
        <dbReference type="ARBA" id="ARBA00023033"/>
    </source>
</evidence>
<dbReference type="EMBL" id="JASPKZ010001195">
    <property type="protein sequence ID" value="KAJ9598708.1"/>
    <property type="molecule type" value="Genomic_DNA"/>
</dbReference>
<dbReference type="Proteomes" id="UP001233999">
    <property type="component" value="Unassembled WGS sequence"/>
</dbReference>
<dbReference type="PROSITE" id="PS00086">
    <property type="entry name" value="CYTOCHROME_P450"/>
    <property type="match status" value="1"/>
</dbReference>
<evidence type="ECO:0008006" key="18">
    <source>
        <dbReference type="Google" id="ProtNLM"/>
    </source>
</evidence>
<dbReference type="GO" id="GO:0005789">
    <property type="term" value="C:endoplasmic reticulum membrane"/>
    <property type="evidence" value="ECO:0007669"/>
    <property type="project" value="UniProtKB-SubCell"/>
</dbReference>
<evidence type="ECO:0000256" key="8">
    <source>
        <dbReference type="ARBA" id="ARBA00022824"/>
    </source>
</evidence>
<evidence type="ECO:0000313" key="16">
    <source>
        <dbReference type="EMBL" id="KAJ9598708.1"/>
    </source>
</evidence>
<evidence type="ECO:0000256" key="5">
    <source>
        <dbReference type="ARBA" id="ARBA00010617"/>
    </source>
</evidence>